<name>A0A2U3MVT1_9GAMM</name>
<feature type="transmembrane region" description="Helical" evidence="1">
    <location>
        <begin position="799"/>
        <end position="817"/>
    </location>
</feature>
<dbReference type="Proteomes" id="UP000245974">
    <property type="component" value="Unassembled WGS sequence"/>
</dbReference>
<dbReference type="InParanoid" id="A0A2U3MVT1"/>
<dbReference type="SUPFAM" id="SSF56219">
    <property type="entry name" value="DNase I-like"/>
    <property type="match status" value="1"/>
</dbReference>
<keyword evidence="1" id="KW-0812">Transmembrane</keyword>
<dbReference type="OrthoDB" id="9800417at2"/>
<keyword evidence="3" id="KW-0255">Endonuclease</keyword>
<organism evidence="3 4">
    <name type="scientific">Acinetobacter stercoris</name>
    <dbReference type="NCBI Taxonomy" id="2126983"/>
    <lineage>
        <taxon>Bacteria</taxon>
        <taxon>Pseudomonadati</taxon>
        <taxon>Pseudomonadota</taxon>
        <taxon>Gammaproteobacteria</taxon>
        <taxon>Moraxellales</taxon>
        <taxon>Moraxellaceae</taxon>
        <taxon>Acinetobacter</taxon>
    </lineage>
</organism>
<gene>
    <name evidence="3" type="ORF">KPC_0704</name>
</gene>
<dbReference type="EMBL" id="OOGT01000020">
    <property type="protein sequence ID" value="SPL69526.1"/>
    <property type="molecule type" value="Genomic_DNA"/>
</dbReference>
<keyword evidence="2" id="KW-0732">Signal</keyword>
<keyword evidence="1" id="KW-1133">Transmembrane helix</keyword>
<proteinExistence type="predicted"/>
<dbReference type="NCBIfam" id="NF033681">
    <property type="entry name" value="ExeM_NucH_DNase"/>
    <property type="match status" value="1"/>
</dbReference>
<dbReference type="GO" id="GO:0004527">
    <property type="term" value="F:exonuclease activity"/>
    <property type="evidence" value="ECO:0007669"/>
    <property type="project" value="UniProtKB-KW"/>
</dbReference>
<dbReference type="RefSeq" id="WP_121973051.1">
    <property type="nucleotide sequence ID" value="NZ_OOGT01000020.1"/>
</dbReference>
<dbReference type="PANTHER" id="PTHR42834:SF1">
    <property type="entry name" value="ENDONUCLEASE_EXONUCLEASE_PHOSPHATASE FAMILY PROTEIN (AFU_ORTHOLOGUE AFUA_3G09210)"/>
    <property type="match status" value="1"/>
</dbReference>
<sequence length="824" mass="91083">MKLIKPRALSISLILAGCSFPAYAQLMFSQYIDGSSNRKGLEIYNPDNSTVNLSDYKIYRYTDGATKPTIFNLEGTLTSKTKYLIGQKELKNELGDKVNKVLALAFNGNDALVLFYKDVPIDRFGRVGEDPGNKIGWGSSIKSYENSFSRNKTDNNVTSIDPSAPFDLNNEWSAWSDRNAFSTYLSNDRGVILDEKPISCSTPDTPIAQLQTAKQNQSYVVRGVITGDYRHENGFSGFYVQTPDNKAKSNISNAIFVYIPASNSIKGGKVGEEVIFKGRLTNYQNQLQIDQLSADISTCNPNAASQVSALPIQLPFSSLTDTTGNSTKRYQGMLVKFSQPLTVSENYEYGRYGQLALSLGRLYIPTNLYPARSNEAVALAKQNLLSKIILDDGYSNQNRTPWLPQNFNASNTIRSGYQLKNVEGILEYRYNHWRIQPVPDKAAPEVVKETNPRNSSVPAKDTKQVRVAAFNVLNYDNGTAKGFPTERGASSESEFKRQHQKIVTALKTIDADVYGLMEIANNGYDDKSAIAYLSKSLGADWKYVVPKGLNELGTDAIAVAIIYNSKRVKPVNDPVVYNDETEKNRVTMAQSFQPVAGGKIFTVVPNHLKSKGSCPADKKDINADQGDGQGCWNPVRVTAVEGLIQWMAKKPTGVNASNALFIGDMNSYAKEEPILAFEKANYKVLLNDEKIGQGKSAYSYVFGVVSDLNGNGGAGNLDHAIADANLYPSVKRTFAWHINADEPSVLDYNEEYKTNEQKISFYSEDAFRSSDHDPVIVDLDLNDSASQEHNTWKSGGGSAGFWSVFALIVLAITLTLYRRKRMLS</sequence>
<dbReference type="CDD" id="cd10283">
    <property type="entry name" value="MnuA_DNase1-like"/>
    <property type="match status" value="1"/>
</dbReference>
<dbReference type="InterPro" id="IPR036691">
    <property type="entry name" value="Endo/exonu/phosph_ase_sf"/>
</dbReference>
<protein>
    <submittedName>
        <fullName evidence="3">Endonuclease/Exonuclease/phosphatase family protein</fullName>
    </submittedName>
</protein>
<keyword evidence="4" id="KW-1185">Reference proteome</keyword>
<keyword evidence="3" id="KW-0269">Exonuclease</keyword>
<dbReference type="GO" id="GO:0004519">
    <property type="term" value="F:endonuclease activity"/>
    <property type="evidence" value="ECO:0007669"/>
    <property type="project" value="UniProtKB-KW"/>
</dbReference>
<dbReference type="AlphaFoldDB" id="A0A2U3MVT1"/>
<keyword evidence="3" id="KW-0540">Nuclease</keyword>
<feature type="signal peptide" evidence="2">
    <location>
        <begin position="1"/>
        <end position="24"/>
    </location>
</feature>
<dbReference type="PROSITE" id="PS51257">
    <property type="entry name" value="PROKAR_LIPOPROTEIN"/>
    <property type="match status" value="1"/>
</dbReference>
<keyword evidence="3" id="KW-0378">Hydrolase</keyword>
<dbReference type="Gene3D" id="3.60.10.10">
    <property type="entry name" value="Endonuclease/exonuclease/phosphatase"/>
    <property type="match status" value="1"/>
</dbReference>
<dbReference type="CDD" id="cd04486">
    <property type="entry name" value="YhcR_OBF_like"/>
    <property type="match status" value="1"/>
</dbReference>
<dbReference type="InterPro" id="IPR047971">
    <property type="entry name" value="ExeM-like"/>
</dbReference>
<evidence type="ECO:0000313" key="3">
    <source>
        <dbReference type="EMBL" id="SPL69526.1"/>
    </source>
</evidence>
<accession>A0A2U3MVT1</accession>
<keyword evidence="1" id="KW-0472">Membrane</keyword>
<dbReference type="PANTHER" id="PTHR42834">
    <property type="entry name" value="ENDONUCLEASE/EXONUCLEASE/PHOSPHATASE FAMILY PROTEIN (AFU_ORTHOLOGUE AFUA_3G09210)"/>
    <property type="match status" value="1"/>
</dbReference>
<evidence type="ECO:0000256" key="1">
    <source>
        <dbReference type="SAM" id="Phobius"/>
    </source>
</evidence>
<reference evidence="4" key="1">
    <citation type="submission" date="2018-03" db="EMBL/GenBank/DDBJ databases">
        <authorList>
            <person name="Blom J."/>
        </authorList>
    </citation>
    <scope>NUCLEOTIDE SEQUENCE [LARGE SCALE GENOMIC DNA]</scope>
    <source>
        <strain evidence="4">KPC-SM-21</strain>
    </source>
</reference>
<evidence type="ECO:0000313" key="4">
    <source>
        <dbReference type="Proteomes" id="UP000245974"/>
    </source>
</evidence>
<feature type="chain" id="PRO_5015706122" evidence="2">
    <location>
        <begin position="25"/>
        <end position="824"/>
    </location>
</feature>
<evidence type="ECO:0000256" key="2">
    <source>
        <dbReference type="SAM" id="SignalP"/>
    </source>
</evidence>